<evidence type="ECO:0000313" key="8">
    <source>
        <dbReference type="Proteomes" id="UP000286907"/>
    </source>
</evidence>
<reference evidence="6" key="2">
    <citation type="submission" date="2019-01" db="EMBL/GenBank/DDBJ databases">
        <title>Oenococcus sicerae UCMA17102.</title>
        <authorList>
            <person name="Cousin F.J."/>
            <person name="Le Guellec R."/>
            <person name="Cretenet M."/>
        </authorList>
    </citation>
    <scope>NUCLEOTIDE SEQUENCE</scope>
    <source>
        <strain evidence="6">UCMA17102</strain>
    </source>
</reference>
<protein>
    <recommendedName>
        <fullName evidence="4">Pseudouridine synthase</fullName>
        <ecNumber evidence="4">5.4.99.-</ecNumber>
    </recommendedName>
</protein>
<dbReference type="PANTHER" id="PTHR47683">
    <property type="entry name" value="PSEUDOURIDINE SYNTHASE FAMILY PROTEIN-RELATED"/>
    <property type="match status" value="1"/>
</dbReference>
<dbReference type="FunFam" id="3.10.290.10:FF:000003">
    <property type="entry name" value="Pseudouridine synthase"/>
    <property type="match status" value="1"/>
</dbReference>
<dbReference type="GO" id="GO:0120159">
    <property type="term" value="F:rRNA pseudouridine synthase activity"/>
    <property type="evidence" value="ECO:0007669"/>
    <property type="project" value="UniProtKB-ARBA"/>
</dbReference>
<dbReference type="EMBL" id="CP029684">
    <property type="protein sequence ID" value="QAS70440.1"/>
    <property type="molecule type" value="Genomic_DNA"/>
</dbReference>
<reference evidence="7 8" key="1">
    <citation type="journal article" date="2019" name="Syst. Appl. Microbiol.">
        <title>Oenococcus sicerae sp. nov., isolated from French cider.</title>
        <authorList>
            <person name="Cousin F.J."/>
            <person name="Le Guellec R."/>
            <person name="Chagnot C."/>
            <person name="Goux D."/>
            <person name="Dalmasso M."/>
            <person name="Laplace J.M."/>
            <person name="Cretenet M."/>
        </authorList>
    </citation>
    <scope>NUCLEOTIDE SEQUENCE [LARGE SCALE GENOMIC DNA]</scope>
    <source>
        <strain evidence="7 8">UCMA 15228</strain>
    </source>
</reference>
<gene>
    <name evidence="7" type="ORF">DLJ48_07865</name>
    <name evidence="6" type="ORF">EVC35_01865</name>
</gene>
<sequence length="237" mass="27142">MTELERLQKRIAKAGIASRRKAEQMIINGRVKVNGKIVVKLGSKVNEKDTISVDDQDISGEKFEYYLLNKPSGYVSSNKSYPDQPSVTELIKTESRIFPVGRLDMDTTGVLLLTNDGDLTQKLTHPKHRIKRTYEAWVKGIVQNTELDQLTKPIRFDNEIYFPQAAKILKTDLNRAETFMEITIAEGKNHEIKKILEFIDHPVIKLNRNMFAGITLGELKSGQYRPLSDQEVKRIKR</sequence>
<dbReference type="SMART" id="SM00363">
    <property type="entry name" value="S4"/>
    <property type="match status" value="1"/>
</dbReference>
<dbReference type="Pfam" id="PF01479">
    <property type="entry name" value="S4"/>
    <property type="match status" value="1"/>
</dbReference>
<dbReference type="InterPro" id="IPR000748">
    <property type="entry name" value="PsdUridine_synth_RsuA/RluB/E/F"/>
</dbReference>
<dbReference type="PANTHER" id="PTHR47683:SF2">
    <property type="entry name" value="RNA-BINDING S4 DOMAIN-CONTAINING PROTEIN"/>
    <property type="match status" value="1"/>
</dbReference>
<dbReference type="EMBL" id="SDWY01000001">
    <property type="protein sequence ID" value="MDN6899751.1"/>
    <property type="molecule type" value="Genomic_DNA"/>
</dbReference>
<dbReference type="AlphaFoldDB" id="A0AAJ1VMK5"/>
<dbReference type="InterPro" id="IPR050343">
    <property type="entry name" value="RsuA_PseudoU_synthase"/>
</dbReference>
<evidence type="ECO:0000256" key="1">
    <source>
        <dbReference type="ARBA" id="ARBA00008348"/>
    </source>
</evidence>
<dbReference type="InterPro" id="IPR002942">
    <property type="entry name" value="S4_RNA-bd"/>
</dbReference>
<evidence type="ECO:0000313" key="9">
    <source>
        <dbReference type="Proteomes" id="UP001167919"/>
    </source>
</evidence>
<evidence type="ECO:0000256" key="4">
    <source>
        <dbReference type="RuleBase" id="RU003887"/>
    </source>
</evidence>
<dbReference type="CDD" id="cd02870">
    <property type="entry name" value="PseudoU_synth_RsuA_like"/>
    <property type="match status" value="1"/>
</dbReference>
<reference evidence="7" key="3">
    <citation type="submission" date="2020-01" db="EMBL/GenBank/DDBJ databases">
        <authorList>
            <person name="Cousin F.J."/>
            <person name="Le Guellec R."/>
            <person name="Cretenet M."/>
        </authorList>
    </citation>
    <scope>NUCLEOTIDE SEQUENCE</scope>
    <source>
        <strain evidence="7">UCMA 15228</strain>
    </source>
</reference>
<dbReference type="CDD" id="cd00165">
    <property type="entry name" value="S4"/>
    <property type="match status" value="1"/>
</dbReference>
<evidence type="ECO:0000313" key="6">
    <source>
        <dbReference type="EMBL" id="MDN6899751.1"/>
    </source>
</evidence>
<dbReference type="PROSITE" id="PS01149">
    <property type="entry name" value="PSI_RSU"/>
    <property type="match status" value="1"/>
</dbReference>
<dbReference type="EC" id="5.4.99.-" evidence="4"/>
<dbReference type="InterPro" id="IPR042092">
    <property type="entry name" value="PsdUridine_s_RsuA/RluB/E/F_cat"/>
</dbReference>
<feature type="domain" description="RNA-binding S4" evidence="5">
    <location>
        <begin position="5"/>
        <end position="69"/>
    </location>
</feature>
<keyword evidence="2 4" id="KW-0413">Isomerase</keyword>
<dbReference type="PROSITE" id="PS50889">
    <property type="entry name" value="S4"/>
    <property type="match status" value="1"/>
</dbReference>
<dbReference type="InterPro" id="IPR020103">
    <property type="entry name" value="PsdUridine_synth_cat_dom_sf"/>
</dbReference>
<dbReference type="Gene3D" id="3.30.70.580">
    <property type="entry name" value="Pseudouridine synthase I, catalytic domain, N-terminal subdomain"/>
    <property type="match status" value="1"/>
</dbReference>
<dbReference type="InterPro" id="IPR006145">
    <property type="entry name" value="PsdUridine_synth_RsuA/RluA"/>
</dbReference>
<comment type="similarity">
    <text evidence="1 4">Belongs to the pseudouridine synthase RsuA family.</text>
</comment>
<dbReference type="InterPro" id="IPR020094">
    <property type="entry name" value="TruA/RsuA/RluB/E/F_N"/>
</dbReference>
<evidence type="ECO:0000256" key="3">
    <source>
        <dbReference type="PROSITE-ProRule" id="PRU00182"/>
    </source>
</evidence>
<evidence type="ECO:0000259" key="5">
    <source>
        <dbReference type="SMART" id="SM00363"/>
    </source>
</evidence>
<organism evidence="6 9">
    <name type="scientific">Oenococcus sicerae</name>
    <dbReference type="NCBI Taxonomy" id="2203724"/>
    <lineage>
        <taxon>Bacteria</taxon>
        <taxon>Bacillati</taxon>
        <taxon>Bacillota</taxon>
        <taxon>Bacilli</taxon>
        <taxon>Lactobacillales</taxon>
        <taxon>Lactobacillaceae</taxon>
        <taxon>Oenococcus</taxon>
    </lineage>
</organism>
<dbReference type="SUPFAM" id="SSF55174">
    <property type="entry name" value="Alpha-L RNA-binding motif"/>
    <property type="match status" value="1"/>
</dbReference>
<name>A0AAJ1VMK5_9LACO</name>
<evidence type="ECO:0000256" key="2">
    <source>
        <dbReference type="ARBA" id="ARBA00023235"/>
    </source>
</evidence>
<dbReference type="Gene3D" id="3.30.70.1560">
    <property type="entry name" value="Alpha-L RNA-binding motif"/>
    <property type="match status" value="1"/>
</dbReference>
<proteinExistence type="inferred from homology"/>
<evidence type="ECO:0000313" key="7">
    <source>
        <dbReference type="EMBL" id="QAS70440.1"/>
    </source>
</evidence>
<dbReference type="RefSeq" id="WP_128686906.1">
    <property type="nucleotide sequence ID" value="NZ_CP029684.2"/>
</dbReference>
<dbReference type="Proteomes" id="UP000286907">
    <property type="component" value="Chromosome"/>
</dbReference>
<dbReference type="InterPro" id="IPR036986">
    <property type="entry name" value="S4_RNA-bd_sf"/>
</dbReference>
<dbReference type="Pfam" id="PF00849">
    <property type="entry name" value="PseudoU_synth_2"/>
    <property type="match status" value="1"/>
</dbReference>
<dbReference type="Proteomes" id="UP001167919">
    <property type="component" value="Unassembled WGS sequence"/>
</dbReference>
<dbReference type="SUPFAM" id="SSF55120">
    <property type="entry name" value="Pseudouridine synthase"/>
    <property type="match status" value="1"/>
</dbReference>
<dbReference type="GO" id="GO:0000455">
    <property type="term" value="P:enzyme-directed rRNA pseudouridine synthesis"/>
    <property type="evidence" value="ECO:0007669"/>
    <property type="project" value="UniProtKB-ARBA"/>
</dbReference>
<dbReference type="GO" id="GO:0003723">
    <property type="term" value="F:RNA binding"/>
    <property type="evidence" value="ECO:0007669"/>
    <property type="project" value="UniProtKB-KW"/>
</dbReference>
<accession>A0AAJ1VMK5</accession>
<keyword evidence="8" id="KW-1185">Reference proteome</keyword>
<dbReference type="InterPro" id="IPR018496">
    <property type="entry name" value="PsdUridine_synth_RsuA/RluB_CS"/>
</dbReference>
<dbReference type="NCBIfam" id="TIGR00093">
    <property type="entry name" value="pseudouridine synthase"/>
    <property type="match status" value="1"/>
</dbReference>
<dbReference type="Gene3D" id="3.10.290.10">
    <property type="entry name" value="RNA-binding S4 domain"/>
    <property type="match status" value="1"/>
</dbReference>
<keyword evidence="3" id="KW-0694">RNA-binding</keyword>